<dbReference type="PANTHER" id="PTHR32285:SF329">
    <property type="entry name" value="PROTEIN PMR5-LIKE ISOFORM X1"/>
    <property type="match status" value="1"/>
</dbReference>
<dbReference type="AlphaFoldDB" id="A0A1U7W4L1"/>
<dbReference type="GO" id="GO:0016413">
    <property type="term" value="F:O-acetyltransferase activity"/>
    <property type="evidence" value="ECO:0007669"/>
    <property type="project" value="InterPro"/>
</dbReference>
<evidence type="ECO:0000256" key="7">
    <source>
        <dbReference type="SAM" id="Phobius"/>
    </source>
</evidence>
<keyword evidence="3 7" id="KW-0812">Transmembrane</keyword>
<dbReference type="GO" id="GO:0005794">
    <property type="term" value="C:Golgi apparatus"/>
    <property type="evidence" value="ECO:0007669"/>
    <property type="project" value="TreeGrafter"/>
</dbReference>
<keyword evidence="4" id="KW-0735">Signal-anchor</keyword>
<dbReference type="RefSeq" id="XP_009774972.1">
    <property type="nucleotide sequence ID" value="XM_009776670.1"/>
</dbReference>
<dbReference type="Pfam" id="PF14416">
    <property type="entry name" value="PMR5N"/>
    <property type="match status" value="1"/>
</dbReference>
<evidence type="ECO:0000313" key="11">
    <source>
        <dbReference type="RefSeq" id="XP_009774972.1"/>
    </source>
</evidence>
<dbReference type="STRING" id="4096.A0A1U7W4L1"/>
<protein>
    <submittedName>
        <fullName evidence="11">Protein PMR5-like</fullName>
    </submittedName>
</protein>
<dbReference type="eggNOG" id="ENOG502QR9P">
    <property type="taxonomic scope" value="Eukaryota"/>
</dbReference>
<comment type="subcellular location">
    <subcellularLocation>
        <location evidence="1">Membrane</location>
        <topology evidence="1">Single-pass membrane protein</topology>
    </subcellularLocation>
</comment>
<evidence type="ECO:0000256" key="2">
    <source>
        <dbReference type="ARBA" id="ARBA00007727"/>
    </source>
</evidence>
<evidence type="ECO:0000259" key="9">
    <source>
        <dbReference type="Pfam" id="PF14416"/>
    </source>
</evidence>
<dbReference type="PANTHER" id="PTHR32285">
    <property type="entry name" value="PROTEIN TRICHOME BIREFRINGENCE-LIKE 9-RELATED"/>
    <property type="match status" value="1"/>
</dbReference>
<evidence type="ECO:0000256" key="3">
    <source>
        <dbReference type="ARBA" id="ARBA00022692"/>
    </source>
</evidence>
<dbReference type="Pfam" id="PF13839">
    <property type="entry name" value="PC-Esterase"/>
    <property type="match status" value="1"/>
</dbReference>
<evidence type="ECO:0000256" key="1">
    <source>
        <dbReference type="ARBA" id="ARBA00004167"/>
    </source>
</evidence>
<feature type="domain" description="Trichome birefringence-like C-terminal" evidence="8">
    <location>
        <begin position="96"/>
        <end position="140"/>
    </location>
</feature>
<dbReference type="InterPro" id="IPR029962">
    <property type="entry name" value="TBL"/>
</dbReference>
<accession>A0A1U7W4L1</accession>
<gene>
    <name evidence="11" type="primary">LOC104224940</name>
</gene>
<organism evidence="10 11">
    <name type="scientific">Nicotiana sylvestris</name>
    <name type="common">Wood tobacco</name>
    <name type="synonym">South American tobacco</name>
    <dbReference type="NCBI Taxonomy" id="4096"/>
    <lineage>
        <taxon>Eukaryota</taxon>
        <taxon>Viridiplantae</taxon>
        <taxon>Streptophyta</taxon>
        <taxon>Embryophyta</taxon>
        <taxon>Tracheophyta</taxon>
        <taxon>Spermatophyta</taxon>
        <taxon>Magnoliopsida</taxon>
        <taxon>eudicotyledons</taxon>
        <taxon>Gunneridae</taxon>
        <taxon>Pentapetalae</taxon>
        <taxon>asterids</taxon>
        <taxon>lamiids</taxon>
        <taxon>Solanales</taxon>
        <taxon>Solanaceae</taxon>
        <taxon>Nicotianoideae</taxon>
        <taxon>Nicotianeae</taxon>
        <taxon>Nicotiana</taxon>
    </lineage>
</organism>
<reference evidence="11" key="2">
    <citation type="submission" date="2025-08" db="UniProtKB">
        <authorList>
            <consortium name="RefSeq"/>
        </authorList>
    </citation>
    <scope>IDENTIFICATION</scope>
    <source>
        <tissue evidence="11">Leaf</tissue>
    </source>
</reference>
<feature type="domain" description="Trichome birefringence-like N-terminal" evidence="9">
    <location>
        <begin position="52"/>
        <end position="93"/>
    </location>
</feature>
<comment type="similarity">
    <text evidence="2">Belongs to the PC-esterase family. TBL subfamily.</text>
</comment>
<proteinExistence type="inferred from homology"/>
<reference evidence="10" key="1">
    <citation type="journal article" date="2013" name="Genome Biol.">
        <title>Reference genomes and transcriptomes of Nicotiana sylvestris and Nicotiana tomentosiformis.</title>
        <authorList>
            <person name="Sierro N."/>
            <person name="Battey J.N."/>
            <person name="Ouadi S."/>
            <person name="Bovet L."/>
            <person name="Goepfert S."/>
            <person name="Bakaher N."/>
            <person name="Peitsch M.C."/>
            <person name="Ivanov N.V."/>
        </authorList>
    </citation>
    <scope>NUCLEOTIDE SEQUENCE [LARGE SCALE GENOMIC DNA]</scope>
</reference>
<sequence length="144" mass="16436">MCFLSNGARARQSFSVCCILLYVGIEYLTVLLPLLHERDALCILSFSGVSFDETYPLYQSSSCPAIDVQFNCQLYDRPDTEYLKYRWKLANCELLRFNGLEFLLKMKGKTVMFVGDSLGRDQWESLICLISADVSKTQTQLSKS</sequence>
<dbReference type="InterPro" id="IPR025846">
    <property type="entry name" value="TBL_N"/>
</dbReference>
<evidence type="ECO:0000313" key="10">
    <source>
        <dbReference type="Proteomes" id="UP000189701"/>
    </source>
</evidence>
<dbReference type="GO" id="GO:0016020">
    <property type="term" value="C:membrane"/>
    <property type="evidence" value="ECO:0007669"/>
    <property type="project" value="UniProtKB-SubCell"/>
</dbReference>
<dbReference type="Proteomes" id="UP000189701">
    <property type="component" value="Unplaced"/>
</dbReference>
<dbReference type="InterPro" id="IPR026057">
    <property type="entry name" value="TBL_C"/>
</dbReference>
<keyword evidence="5 7" id="KW-1133">Transmembrane helix</keyword>
<evidence type="ECO:0000256" key="4">
    <source>
        <dbReference type="ARBA" id="ARBA00022968"/>
    </source>
</evidence>
<evidence type="ECO:0000256" key="5">
    <source>
        <dbReference type="ARBA" id="ARBA00022989"/>
    </source>
</evidence>
<keyword evidence="10" id="KW-1185">Reference proteome</keyword>
<name>A0A1U7W4L1_NICSY</name>
<feature type="transmembrane region" description="Helical" evidence="7">
    <location>
        <begin position="12"/>
        <end position="35"/>
    </location>
</feature>
<evidence type="ECO:0000259" key="8">
    <source>
        <dbReference type="Pfam" id="PF13839"/>
    </source>
</evidence>
<keyword evidence="6 7" id="KW-0472">Membrane</keyword>
<evidence type="ECO:0000256" key="6">
    <source>
        <dbReference type="ARBA" id="ARBA00023136"/>
    </source>
</evidence>